<evidence type="ECO:0000313" key="1">
    <source>
        <dbReference type="EMBL" id="KAI3788822.1"/>
    </source>
</evidence>
<gene>
    <name evidence="1" type="ORF">L2E82_01600</name>
</gene>
<evidence type="ECO:0000313" key="2">
    <source>
        <dbReference type="Proteomes" id="UP001055811"/>
    </source>
</evidence>
<dbReference type="Proteomes" id="UP001055811">
    <property type="component" value="Linkage Group LG01"/>
</dbReference>
<reference evidence="1 2" key="2">
    <citation type="journal article" date="2022" name="Mol. Ecol. Resour.">
        <title>The genomes of chicory, endive, great burdock and yacon provide insights into Asteraceae paleo-polyploidization history and plant inulin production.</title>
        <authorList>
            <person name="Fan W."/>
            <person name="Wang S."/>
            <person name="Wang H."/>
            <person name="Wang A."/>
            <person name="Jiang F."/>
            <person name="Liu H."/>
            <person name="Zhao H."/>
            <person name="Xu D."/>
            <person name="Zhang Y."/>
        </authorList>
    </citation>
    <scope>NUCLEOTIDE SEQUENCE [LARGE SCALE GENOMIC DNA]</scope>
    <source>
        <strain evidence="2">cv. Punajuju</strain>
        <tissue evidence="1">Leaves</tissue>
    </source>
</reference>
<keyword evidence="2" id="KW-1185">Reference proteome</keyword>
<name>A0ACB9GZR7_CICIN</name>
<organism evidence="1 2">
    <name type="scientific">Cichorium intybus</name>
    <name type="common">Chicory</name>
    <dbReference type="NCBI Taxonomy" id="13427"/>
    <lineage>
        <taxon>Eukaryota</taxon>
        <taxon>Viridiplantae</taxon>
        <taxon>Streptophyta</taxon>
        <taxon>Embryophyta</taxon>
        <taxon>Tracheophyta</taxon>
        <taxon>Spermatophyta</taxon>
        <taxon>Magnoliopsida</taxon>
        <taxon>eudicotyledons</taxon>
        <taxon>Gunneridae</taxon>
        <taxon>Pentapetalae</taxon>
        <taxon>asterids</taxon>
        <taxon>campanulids</taxon>
        <taxon>Asterales</taxon>
        <taxon>Asteraceae</taxon>
        <taxon>Cichorioideae</taxon>
        <taxon>Cichorieae</taxon>
        <taxon>Cichoriinae</taxon>
        <taxon>Cichorium</taxon>
    </lineage>
</organism>
<comment type="caution">
    <text evidence="1">The sequence shown here is derived from an EMBL/GenBank/DDBJ whole genome shotgun (WGS) entry which is preliminary data.</text>
</comment>
<accession>A0ACB9GZR7</accession>
<sequence>MSTPPLHRSTSRIIRRRRRGKSEENASGPIGTIRLPICTKGSYATNSLSGLNNLLHSLFFRSYMKKKYASEVWFQEKFSSQ</sequence>
<protein>
    <submittedName>
        <fullName evidence="1">Uncharacterized protein</fullName>
    </submittedName>
</protein>
<reference evidence="2" key="1">
    <citation type="journal article" date="2022" name="Mol. Ecol. Resour.">
        <title>The genomes of chicory, endive, great burdock and yacon provide insights into Asteraceae palaeo-polyploidization history and plant inulin production.</title>
        <authorList>
            <person name="Fan W."/>
            <person name="Wang S."/>
            <person name="Wang H."/>
            <person name="Wang A."/>
            <person name="Jiang F."/>
            <person name="Liu H."/>
            <person name="Zhao H."/>
            <person name="Xu D."/>
            <person name="Zhang Y."/>
        </authorList>
    </citation>
    <scope>NUCLEOTIDE SEQUENCE [LARGE SCALE GENOMIC DNA]</scope>
    <source>
        <strain evidence="2">cv. Punajuju</strain>
    </source>
</reference>
<proteinExistence type="predicted"/>
<dbReference type="EMBL" id="CM042009">
    <property type="protein sequence ID" value="KAI3788822.1"/>
    <property type="molecule type" value="Genomic_DNA"/>
</dbReference>